<dbReference type="InterPro" id="IPR006686">
    <property type="entry name" value="MscS_channel_CS"/>
</dbReference>
<evidence type="ECO:0000256" key="5">
    <source>
        <dbReference type="ARBA" id="ARBA00022729"/>
    </source>
</evidence>
<feature type="domain" description="Mechanosensitive ion channel inner membrane" evidence="12">
    <location>
        <begin position="506"/>
        <end position="823"/>
    </location>
</feature>
<protein>
    <submittedName>
        <fullName evidence="16">Mechanosensitive channel MscK</fullName>
    </submittedName>
</protein>
<dbReference type="FunFam" id="2.30.30.60:FF:000001">
    <property type="entry name" value="MscS Mechanosensitive ion channel"/>
    <property type="match status" value="1"/>
</dbReference>
<keyword evidence="6 9" id="KW-1133">Transmembrane helix</keyword>
<evidence type="ECO:0000256" key="2">
    <source>
        <dbReference type="ARBA" id="ARBA00008017"/>
    </source>
</evidence>
<dbReference type="NCBIfam" id="NF008438">
    <property type="entry name" value="PRK11281.1"/>
    <property type="match status" value="1"/>
</dbReference>
<dbReference type="OrthoDB" id="9799209at2"/>
<sequence>MLHNYRMRNTFAAFAAALFLVFICLASNVARAQTTNDLPSRTDVQSQLDALNKQKTHSAQDKLVIQDLTETLDTLDKIDRVKQETALLKQKVAQAPDKLRQATDALNALNDKDNDDETRKTLASLSLRQLESRVSQLLEDLQTAQNDLSNYNSQLVSLQTQPERVQNSMYSASQQLQQIRNRLNGTVAGEGALRPSQQNLLQAQQALLNAQIEQLRKSLEGNTVLQDTLQKQRDYVTANSNRLEHQLQLLQEAVNSKRLTLTEKTAQEAITPDETARIQANPLVKQELDINHQLSQKLIAATESGNALVQQNIKVKNWLDRALQSERNIKEQISVLKGSLLLSRILYQQQQVLPSADELEDMTNRIADLRLEQFDINQQRDALFQSDNFVARLEEGHQTEVNDEVHDALLQVVDMRRELLDQLNKQLGNQLMMAINLQVNQQQLMSVSKSLQEILTQQIFWVNSNKPMDWDWIKSFPQALRDQIKGTKITVNWEKAWPAVAIAFLAGLPLLLIAGLIRWRLRWLKSYQAKLAAQVGQLRGDSQLHTPKAILIDLIRALPVCLLILAVGLILLTMQLNISELLWAFSKKLALFWLVFGLCWKVLEKDGVAVSHFNMPAQLTSHWRRQIVRISLALLPLHFWSVVSELSPLHLMDDVIGQFVILINLLVITALVWPMFRESWRDKESHSMRLVTVTVLAIVPIALMVLTATGYFYTTLRLSGRWIETVYLVIIWNLLYQTVLRGLSVAARRIAYRRALARRQNMVKEGAEGAEPQEEPSIALEQVNQQTLRITMLVMVALFGVVFWAIWSDLITVFAYLDSITLWHYNGTEAGAAVSKSVTLGSLLFAVIVFVVAWALIRNLPGLLEVLILSRLNMRQGSSYAVTTILNYIIIAVGALTVFGSLGVSWDKLQWLAAALSVGLGFGLQEIFGNFVSGLIILFERPVRIGDTVTIGTFSGTVSKIRIRATTITDFDRKEVIIPNKAFVTERLINWSLSDTITRVVIRIGVAYGSDLDKVKKVLLKAAMDHPKVMHDPEPSVFFTTFGASTLDHELRLYVRELRDRSYTVDELNRTIDKLCRENDIDIAFNQLEVHLRNDKGDELTEVKRELKGDDPTPSVAQ</sequence>
<reference evidence="16 17" key="1">
    <citation type="submission" date="2019-02" db="EMBL/GenBank/DDBJ databases">
        <title>The draft genome of Kosakonia quasisacchari strain WCHKQ120001.</title>
        <authorList>
            <person name="Wang C."/>
            <person name="Feng Y."/>
            <person name="Zong Z."/>
        </authorList>
    </citation>
    <scope>NUCLEOTIDE SEQUENCE [LARGE SCALE GENOMIC DNA]</scope>
    <source>
        <strain evidence="16 17">WCHKQ120001</strain>
    </source>
</reference>
<dbReference type="InterPro" id="IPR024393">
    <property type="entry name" value="MscS_porin"/>
</dbReference>
<dbReference type="InterPro" id="IPR025692">
    <property type="entry name" value="MscS_IM_dom1"/>
</dbReference>
<keyword evidence="4 9" id="KW-0812">Transmembrane</keyword>
<dbReference type="InterPro" id="IPR023408">
    <property type="entry name" value="MscS_beta-dom_sf"/>
</dbReference>
<dbReference type="GO" id="GO:0009992">
    <property type="term" value="P:intracellular water homeostasis"/>
    <property type="evidence" value="ECO:0007669"/>
    <property type="project" value="TreeGrafter"/>
</dbReference>
<dbReference type="InterPro" id="IPR011066">
    <property type="entry name" value="MscS_channel_C_sf"/>
</dbReference>
<feature type="transmembrane region" description="Helical" evidence="9">
    <location>
        <begin position="911"/>
        <end position="939"/>
    </location>
</feature>
<comment type="similarity">
    <text evidence="2">Belongs to the MscS (TC 1.A.23) family.</text>
</comment>
<evidence type="ECO:0000259" key="12">
    <source>
        <dbReference type="Pfam" id="PF12794"/>
    </source>
</evidence>
<feature type="domain" description="Mechanosensitive ion channel MscS" evidence="11">
    <location>
        <begin position="927"/>
        <end position="992"/>
    </location>
</feature>
<keyword evidence="8" id="KW-0175">Coiled coil</keyword>
<dbReference type="FunFam" id="1.10.287.1260:FF:000002">
    <property type="entry name" value="Potassium efflux system KefA"/>
    <property type="match status" value="1"/>
</dbReference>
<dbReference type="Gene3D" id="1.10.287.1260">
    <property type="match status" value="1"/>
</dbReference>
<gene>
    <name evidence="16" type="primary">mscK</name>
    <name evidence="16" type="ORF">E0L21_00180</name>
</gene>
<name>A0A4R0HUF8_9ENTR</name>
<dbReference type="GO" id="GO:0005886">
    <property type="term" value="C:plasma membrane"/>
    <property type="evidence" value="ECO:0007669"/>
    <property type="project" value="UniProtKB-SubCell"/>
</dbReference>
<feature type="transmembrane region" description="Helical" evidence="9">
    <location>
        <begin position="655"/>
        <end position="676"/>
    </location>
</feature>
<dbReference type="Pfam" id="PF12795">
    <property type="entry name" value="MscS_porin"/>
    <property type="match status" value="1"/>
</dbReference>
<dbReference type="Gene3D" id="3.30.70.100">
    <property type="match status" value="1"/>
</dbReference>
<evidence type="ECO:0000256" key="3">
    <source>
        <dbReference type="ARBA" id="ARBA00022475"/>
    </source>
</evidence>
<feature type="transmembrane region" description="Helical" evidence="9">
    <location>
        <begin position="688"/>
        <end position="713"/>
    </location>
</feature>
<comment type="subcellular location">
    <subcellularLocation>
        <location evidence="1">Cell membrane</location>
        <topology evidence="1">Multi-pass membrane protein</topology>
    </subcellularLocation>
</comment>
<evidence type="ECO:0000256" key="1">
    <source>
        <dbReference type="ARBA" id="ARBA00004651"/>
    </source>
</evidence>
<feature type="chain" id="PRO_5020671346" evidence="10">
    <location>
        <begin position="33"/>
        <end position="1118"/>
    </location>
</feature>
<dbReference type="EMBL" id="SJOP01000001">
    <property type="protein sequence ID" value="TCC14711.1"/>
    <property type="molecule type" value="Genomic_DNA"/>
</dbReference>
<feature type="transmembrane region" description="Helical" evidence="9">
    <location>
        <begin position="837"/>
        <end position="857"/>
    </location>
</feature>
<dbReference type="InterPro" id="IPR011014">
    <property type="entry name" value="MscS_channel_TM-2"/>
</dbReference>
<dbReference type="SUPFAM" id="SSF82861">
    <property type="entry name" value="Mechanosensitive channel protein MscS (YggB), transmembrane region"/>
    <property type="match status" value="1"/>
</dbReference>
<dbReference type="Pfam" id="PF00924">
    <property type="entry name" value="MS_channel_2nd"/>
    <property type="match status" value="1"/>
</dbReference>
<keyword evidence="3" id="KW-1003">Cell membrane</keyword>
<dbReference type="Pfam" id="PF21082">
    <property type="entry name" value="MS_channel_3rd"/>
    <property type="match status" value="1"/>
</dbReference>
<feature type="domain" description="Mechanosensitive ion channel transmembrane helices 2/3" evidence="15">
    <location>
        <begin position="884"/>
        <end position="925"/>
    </location>
</feature>
<evidence type="ECO:0000313" key="16">
    <source>
        <dbReference type="EMBL" id="TCC14711.1"/>
    </source>
</evidence>
<feature type="signal peptide" evidence="10">
    <location>
        <begin position="1"/>
        <end position="32"/>
    </location>
</feature>
<feature type="transmembrane region" description="Helical" evidence="9">
    <location>
        <begin position="878"/>
        <end position="899"/>
    </location>
</feature>
<evidence type="ECO:0000259" key="15">
    <source>
        <dbReference type="Pfam" id="PF21088"/>
    </source>
</evidence>
<evidence type="ECO:0000259" key="11">
    <source>
        <dbReference type="Pfam" id="PF00924"/>
    </source>
</evidence>
<evidence type="ECO:0000313" key="17">
    <source>
        <dbReference type="Proteomes" id="UP000291793"/>
    </source>
</evidence>
<evidence type="ECO:0000256" key="7">
    <source>
        <dbReference type="ARBA" id="ARBA00023136"/>
    </source>
</evidence>
<evidence type="ECO:0000256" key="8">
    <source>
        <dbReference type="SAM" id="Coils"/>
    </source>
</evidence>
<feature type="coiled-coil region" evidence="8">
    <location>
        <begin position="127"/>
        <end position="161"/>
    </location>
</feature>
<dbReference type="GO" id="GO:0008381">
    <property type="term" value="F:mechanosensitive monoatomic ion channel activity"/>
    <property type="evidence" value="ECO:0007669"/>
    <property type="project" value="UniProtKB-ARBA"/>
</dbReference>
<proteinExistence type="inferred from homology"/>
<comment type="caution">
    <text evidence="16">The sequence shown here is derived from an EMBL/GenBank/DDBJ whole genome shotgun (WGS) entry which is preliminary data.</text>
</comment>
<evidence type="ECO:0000256" key="10">
    <source>
        <dbReference type="SAM" id="SignalP"/>
    </source>
</evidence>
<dbReference type="SUPFAM" id="SSF50182">
    <property type="entry name" value="Sm-like ribonucleoproteins"/>
    <property type="match status" value="1"/>
</dbReference>
<evidence type="ECO:0000256" key="9">
    <source>
        <dbReference type="SAM" id="Phobius"/>
    </source>
</evidence>
<dbReference type="InterPro" id="IPR052702">
    <property type="entry name" value="MscS-like_channel"/>
</dbReference>
<dbReference type="AlphaFoldDB" id="A0A4R0HUF8"/>
<dbReference type="PANTHER" id="PTHR30347:SF1">
    <property type="entry name" value="MECHANOSENSITIVE CHANNEL MSCK"/>
    <property type="match status" value="1"/>
</dbReference>
<dbReference type="Pfam" id="PF12794">
    <property type="entry name" value="MscS_TM"/>
    <property type="match status" value="1"/>
</dbReference>
<feature type="transmembrane region" description="Helical" evidence="9">
    <location>
        <begin position="554"/>
        <end position="576"/>
    </location>
</feature>
<dbReference type="Proteomes" id="UP000291793">
    <property type="component" value="Unassembled WGS sequence"/>
</dbReference>
<evidence type="ECO:0000256" key="4">
    <source>
        <dbReference type="ARBA" id="ARBA00022692"/>
    </source>
</evidence>
<feature type="domain" description="Mechanosensitive ion channel MscS porin" evidence="13">
    <location>
        <begin position="47"/>
        <end position="286"/>
    </location>
</feature>
<organism evidence="16 17">
    <name type="scientific">Kosakonia quasisacchari</name>
    <dbReference type="NCBI Taxonomy" id="2529380"/>
    <lineage>
        <taxon>Bacteria</taxon>
        <taxon>Pseudomonadati</taxon>
        <taxon>Pseudomonadota</taxon>
        <taxon>Gammaproteobacteria</taxon>
        <taxon>Enterobacterales</taxon>
        <taxon>Enterobacteriaceae</taxon>
        <taxon>Kosakonia</taxon>
    </lineage>
</organism>
<dbReference type="Gene3D" id="2.30.30.60">
    <property type="match status" value="1"/>
</dbReference>
<keyword evidence="7 9" id="KW-0472">Membrane</keyword>
<dbReference type="FunFam" id="3.30.70.100:FF:000015">
    <property type="entry name" value="Potassium efflux system KefA"/>
    <property type="match status" value="1"/>
</dbReference>
<evidence type="ECO:0000259" key="13">
    <source>
        <dbReference type="Pfam" id="PF12795"/>
    </source>
</evidence>
<dbReference type="InterPro" id="IPR049142">
    <property type="entry name" value="MS_channel_1st"/>
</dbReference>
<feature type="domain" description="Mechanosensitive ion channel MscS C-terminal" evidence="14">
    <location>
        <begin position="1000"/>
        <end position="1083"/>
    </location>
</feature>
<dbReference type="SUPFAM" id="SSF82689">
    <property type="entry name" value="Mechanosensitive channel protein MscS (YggB), C-terminal domain"/>
    <property type="match status" value="1"/>
</dbReference>
<feature type="transmembrane region" description="Helical" evidence="9">
    <location>
        <begin position="792"/>
        <end position="817"/>
    </location>
</feature>
<evidence type="ECO:0000256" key="6">
    <source>
        <dbReference type="ARBA" id="ARBA00022989"/>
    </source>
</evidence>
<evidence type="ECO:0000259" key="14">
    <source>
        <dbReference type="Pfam" id="PF21082"/>
    </source>
</evidence>
<dbReference type="InterPro" id="IPR006685">
    <property type="entry name" value="MscS_channel_2nd"/>
</dbReference>
<keyword evidence="17" id="KW-1185">Reference proteome</keyword>
<dbReference type="Pfam" id="PF21088">
    <property type="entry name" value="MS_channel_1st"/>
    <property type="match status" value="1"/>
</dbReference>
<accession>A0A4R0HUF8</accession>
<dbReference type="PANTHER" id="PTHR30347">
    <property type="entry name" value="POTASSIUM CHANNEL RELATED"/>
    <property type="match status" value="1"/>
</dbReference>
<dbReference type="InterPro" id="IPR049278">
    <property type="entry name" value="MS_channel_C"/>
</dbReference>
<feature type="transmembrane region" description="Helical" evidence="9">
    <location>
        <begin position="496"/>
        <end position="517"/>
    </location>
</feature>
<dbReference type="InterPro" id="IPR010920">
    <property type="entry name" value="LSM_dom_sf"/>
</dbReference>
<keyword evidence="5 10" id="KW-0732">Signal</keyword>
<dbReference type="PROSITE" id="PS01246">
    <property type="entry name" value="UPF0003"/>
    <property type="match status" value="1"/>
</dbReference>
<feature type="transmembrane region" description="Helical" evidence="9">
    <location>
        <begin position="725"/>
        <end position="744"/>
    </location>
</feature>